<feature type="transmembrane region" description="Helical" evidence="10">
    <location>
        <begin position="156"/>
        <end position="176"/>
    </location>
</feature>
<dbReference type="Proteomes" id="UP000030151">
    <property type="component" value="Unassembled WGS sequence"/>
</dbReference>
<evidence type="ECO:0000256" key="5">
    <source>
        <dbReference type="ARBA" id="ARBA00022840"/>
    </source>
</evidence>
<feature type="transmembrane region" description="Helical" evidence="10">
    <location>
        <begin position="388"/>
        <end position="410"/>
    </location>
</feature>
<feature type="transmembrane region" description="Helical" evidence="10">
    <location>
        <begin position="57"/>
        <end position="79"/>
    </location>
</feature>
<comment type="subcellular location">
    <subcellularLocation>
        <location evidence="1">Membrane</location>
        <topology evidence="1">Multi-pass membrane protein</topology>
    </subcellularLocation>
</comment>
<dbReference type="GO" id="GO:0016020">
    <property type="term" value="C:membrane"/>
    <property type="evidence" value="ECO:0007669"/>
    <property type="project" value="UniProtKB-SubCell"/>
</dbReference>
<dbReference type="Gene3D" id="3.40.50.300">
    <property type="entry name" value="P-loop containing nucleotide triphosphate hydrolases"/>
    <property type="match status" value="1"/>
</dbReference>
<feature type="domain" description="ABC transporter" evidence="11">
    <location>
        <begin position="591"/>
        <end position="820"/>
    </location>
</feature>
<protein>
    <submittedName>
        <fullName evidence="13">ABC transporter</fullName>
    </submittedName>
</protein>
<name>A0A014PAQ1_9HYPO</name>
<feature type="transmembrane region" description="Helical" evidence="10">
    <location>
        <begin position="15"/>
        <end position="36"/>
    </location>
</feature>
<dbReference type="SMART" id="SM00382">
    <property type="entry name" value="AAA"/>
    <property type="match status" value="1"/>
</dbReference>
<keyword evidence="2" id="KW-0813">Transport</keyword>
<dbReference type="SUPFAM" id="SSF52540">
    <property type="entry name" value="P-loop containing nucleoside triphosphate hydrolases"/>
    <property type="match status" value="1"/>
</dbReference>
<keyword evidence="6 10" id="KW-1133">Transmembrane helix</keyword>
<dbReference type="PANTHER" id="PTHR24221:SF503">
    <property type="entry name" value="MITOCHONDRIAL POTASSIUM CHANNEL ATP-BINDING SUBUNIT"/>
    <property type="match status" value="1"/>
</dbReference>
<feature type="domain" description="ABC transmembrane type-1" evidence="12">
    <location>
        <begin position="271"/>
        <end position="557"/>
    </location>
</feature>
<feature type="region of interest" description="Disordered" evidence="9">
    <location>
        <begin position="959"/>
        <end position="1005"/>
    </location>
</feature>
<comment type="similarity">
    <text evidence="8">Belongs to the ABC transporter superfamily. ABCB family. Heavy Metal importer (TC 3.A.1.210) subfamily.</text>
</comment>
<dbReference type="FunFam" id="3.40.50.300:FF:000287">
    <property type="entry name" value="Multidrug ABC transporter ATP-binding protein"/>
    <property type="match status" value="1"/>
</dbReference>
<evidence type="ECO:0000313" key="13">
    <source>
        <dbReference type="EMBL" id="EXV01104.1"/>
    </source>
</evidence>
<keyword evidence="7 10" id="KW-0472">Membrane</keyword>
<accession>A0A014PAQ1</accession>
<evidence type="ECO:0000256" key="9">
    <source>
        <dbReference type="SAM" id="MobiDB-lite"/>
    </source>
</evidence>
<dbReference type="HOGENOM" id="CLU_000604_6_7_1"/>
<feature type="transmembrane region" description="Helical" evidence="10">
    <location>
        <begin position="416"/>
        <end position="434"/>
    </location>
</feature>
<evidence type="ECO:0000259" key="11">
    <source>
        <dbReference type="PROSITE" id="PS50893"/>
    </source>
</evidence>
<organism evidence="13 14">
    <name type="scientific">Metarhizium robertsii</name>
    <dbReference type="NCBI Taxonomy" id="568076"/>
    <lineage>
        <taxon>Eukaryota</taxon>
        <taxon>Fungi</taxon>
        <taxon>Dikarya</taxon>
        <taxon>Ascomycota</taxon>
        <taxon>Pezizomycotina</taxon>
        <taxon>Sordariomycetes</taxon>
        <taxon>Hypocreomycetidae</taxon>
        <taxon>Hypocreales</taxon>
        <taxon>Clavicipitaceae</taxon>
        <taxon>Metarhizium</taxon>
    </lineage>
</organism>
<evidence type="ECO:0000259" key="12">
    <source>
        <dbReference type="PROSITE" id="PS50929"/>
    </source>
</evidence>
<dbReference type="InterPro" id="IPR039421">
    <property type="entry name" value="Type_1_exporter"/>
</dbReference>
<comment type="caution">
    <text evidence="13">The sequence shown here is derived from an EMBL/GenBank/DDBJ whole genome shotgun (WGS) entry which is preliminary data.</text>
</comment>
<dbReference type="PROSITE" id="PS50929">
    <property type="entry name" value="ABC_TM1F"/>
    <property type="match status" value="1"/>
</dbReference>
<feature type="compositionally biased region" description="Polar residues" evidence="9">
    <location>
        <begin position="966"/>
        <end position="978"/>
    </location>
</feature>
<evidence type="ECO:0000313" key="14">
    <source>
        <dbReference type="Proteomes" id="UP000030151"/>
    </source>
</evidence>
<dbReference type="Gene3D" id="1.20.1560.10">
    <property type="entry name" value="ABC transporter type 1, transmembrane domain"/>
    <property type="match status" value="1"/>
</dbReference>
<gene>
    <name evidence="13" type="ORF">X797_005677</name>
</gene>
<reference evidence="13 14" key="1">
    <citation type="submission" date="2014-02" db="EMBL/GenBank/DDBJ databases">
        <title>The genome sequence of the entomopathogenic fungus Metarhizium robertsii ARSEF 2575.</title>
        <authorList>
            <person name="Giuliano Garisto Donzelli B."/>
            <person name="Roe B.A."/>
            <person name="Macmil S.L."/>
            <person name="Krasnoff S.B."/>
            <person name="Gibson D.M."/>
        </authorList>
    </citation>
    <scope>NUCLEOTIDE SEQUENCE [LARGE SCALE GENOMIC DNA]</scope>
    <source>
        <strain evidence="13 14">ARSEF 2575</strain>
    </source>
</reference>
<dbReference type="eggNOG" id="KOG0056">
    <property type="taxonomic scope" value="Eukaryota"/>
</dbReference>
<feature type="transmembrane region" description="Helical" evidence="10">
    <location>
        <begin position="493"/>
        <end position="519"/>
    </location>
</feature>
<dbReference type="InterPro" id="IPR036640">
    <property type="entry name" value="ABC1_TM_sf"/>
</dbReference>
<dbReference type="InterPro" id="IPR027417">
    <property type="entry name" value="P-loop_NTPase"/>
</dbReference>
<dbReference type="GO" id="GO:0005524">
    <property type="term" value="F:ATP binding"/>
    <property type="evidence" value="ECO:0007669"/>
    <property type="project" value="UniProtKB-KW"/>
</dbReference>
<evidence type="ECO:0000256" key="10">
    <source>
        <dbReference type="SAM" id="Phobius"/>
    </source>
</evidence>
<feature type="transmembrane region" description="Helical" evidence="10">
    <location>
        <begin position="123"/>
        <end position="144"/>
    </location>
</feature>
<evidence type="ECO:0000256" key="4">
    <source>
        <dbReference type="ARBA" id="ARBA00022741"/>
    </source>
</evidence>
<dbReference type="EMBL" id="JELW01000009">
    <property type="protein sequence ID" value="EXV01104.1"/>
    <property type="molecule type" value="Genomic_DNA"/>
</dbReference>
<evidence type="ECO:0000256" key="8">
    <source>
        <dbReference type="ARBA" id="ARBA00024363"/>
    </source>
</evidence>
<evidence type="ECO:0000256" key="7">
    <source>
        <dbReference type="ARBA" id="ARBA00023136"/>
    </source>
</evidence>
<dbReference type="Pfam" id="PF00664">
    <property type="entry name" value="ABC_membrane"/>
    <property type="match status" value="1"/>
</dbReference>
<evidence type="ECO:0000256" key="1">
    <source>
        <dbReference type="ARBA" id="ARBA00004141"/>
    </source>
</evidence>
<dbReference type="OrthoDB" id="6500128at2759"/>
<dbReference type="Pfam" id="PF00005">
    <property type="entry name" value="ABC_tran"/>
    <property type="match status" value="1"/>
</dbReference>
<feature type="region of interest" description="Disordered" evidence="9">
    <location>
        <begin position="872"/>
        <end position="922"/>
    </location>
</feature>
<keyword evidence="5" id="KW-0067">ATP-binding</keyword>
<evidence type="ECO:0000256" key="3">
    <source>
        <dbReference type="ARBA" id="ARBA00022692"/>
    </source>
</evidence>
<dbReference type="GO" id="GO:0140359">
    <property type="term" value="F:ABC-type transporter activity"/>
    <property type="evidence" value="ECO:0007669"/>
    <property type="project" value="InterPro"/>
</dbReference>
<sequence length="1137" mass="126782">MELAASELDSAVPPLLYYAYPGAVFSFFLAASLFSVCTLHNLRHEWQLKAESSGQQYVVGALSIFNLTYLVQLICLVVFNGADEQWPPAEHSVVGNLSCLLVFGIQLSWLSTATDLVWYPYQGAWIIALAFETTLGAFGAVQSHTKTLSRHHTVELVLTILRCVLLLVLVFWAFFWRCVQAIHHRSDEEHQPLLADAANGTPSGYGSTSDTEAASDEEAEYNWERREREAKEIMEKRLKEGGNWFTYAKGFMVLFPYVWPVGNRVLQLRAATVGLCLLGSNVLHLLIPRQTGIIMDSLAANKEDSSNNPWVAVAVFAGLRLAASDSGIELLRQWLWIPVQYYSRDAMTRAAYSHMIHLSADFHDSKSSSDMMLAIHGGHAVSNAIESVLLQALPMFIDMCVALIYLSVTFGPYEGFITLATGTIFFIMAGRLVAESKAASRHRVNALYQEHYVRQSGLQGWQTVSAFNQIGFEDNRHANAVTNRWLREQQYILSWYISIAFQTVVLTCGLLASAFLAVYRIQNGKASAGQFAMLLMYWSQLTSPLQFFAKLGKRMSDDFIDAERLLEIMKTKSTVENKKGARPLKFVAGNVTFDNVTFSYDGQKGVIKGISFEVSAGETVAFVGATGAGKSTLLKLLDRFYDVTDGSIKIDGQDIRDVDLFSLRDRIGIVPQNPILFDDTIMNNVRYGRITASDEEVFDACRAACIHDKIVGFTQGYETRVGERGGELQRVAIARAILRRPDIVLLDEATSAVDTDTEQQIQLSFRRLCQGRTTFVVAHRLSTIMNADRIVVVENGEVVEQGNHSKLIVANGRYADLWSKQVFIRPRDNPDPVDLIDDRTAVVDDLASEQTATELGQSEGTDSDSEILTADENQSEQNSSALGQHRKEGSMLNPVAPEFTPRRTPRSTDDHEMNDEQNMLGCSKFGGDIRKFAELRERQSELRKDSSQVLSTVVEDRFRSTEDSVGATQNTLQDTSQLAVGKKKRSGDQNLSESDGYPDEPPLHQFLQPSHYQRFQVASGSSENVEEPEPRSRSEFIPKVFPMGDVARRVSISKIKLNPAFSYIPKPLHGSQSSIQQALPARIYQEQQQKRGQAGPKLPTARSILASHRRKWTAIITQVQQQPVADIESTITSDQNH</sequence>
<feature type="transmembrane region" description="Helical" evidence="10">
    <location>
        <begin position="244"/>
        <end position="262"/>
    </location>
</feature>
<proteinExistence type="inferred from homology"/>
<dbReference type="InterPro" id="IPR011527">
    <property type="entry name" value="ABC1_TM_dom"/>
</dbReference>
<dbReference type="GO" id="GO:0016887">
    <property type="term" value="F:ATP hydrolysis activity"/>
    <property type="evidence" value="ECO:0007669"/>
    <property type="project" value="InterPro"/>
</dbReference>
<feature type="transmembrane region" description="Helical" evidence="10">
    <location>
        <begin position="91"/>
        <end position="111"/>
    </location>
</feature>
<feature type="region of interest" description="Disordered" evidence="9">
    <location>
        <begin position="199"/>
        <end position="222"/>
    </location>
</feature>
<keyword evidence="4" id="KW-0547">Nucleotide-binding</keyword>
<dbReference type="CDD" id="cd18583">
    <property type="entry name" value="ABC_6TM_HMT1"/>
    <property type="match status" value="1"/>
</dbReference>
<feature type="transmembrane region" description="Helical" evidence="10">
    <location>
        <begin position="268"/>
        <end position="287"/>
    </location>
</feature>
<evidence type="ECO:0000256" key="6">
    <source>
        <dbReference type="ARBA" id="ARBA00022989"/>
    </source>
</evidence>
<dbReference type="PROSITE" id="PS50893">
    <property type="entry name" value="ABC_TRANSPORTER_2"/>
    <property type="match status" value="1"/>
</dbReference>
<dbReference type="InterPro" id="IPR003439">
    <property type="entry name" value="ABC_transporter-like_ATP-bd"/>
</dbReference>
<dbReference type="InterPro" id="IPR003593">
    <property type="entry name" value="AAA+_ATPase"/>
</dbReference>
<feature type="compositionally biased region" description="Polar residues" evidence="9">
    <location>
        <begin position="872"/>
        <end position="882"/>
    </location>
</feature>
<evidence type="ECO:0000256" key="2">
    <source>
        <dbReference type="ARBA" id="ARBA00022448"/>
    </source>
</evidence>
<dbReference type="SUPFAM" id="SSF90123">
    <property type="entry name" value="ABC transporter transmembrane region"/>
    <property type="match status" value="1"/>
</dbReference>
<keyword evidence="3 10" id="KW-0812">Transmembrane</keyword>
<dbReference type="AlphaFoldDB" id="A0A014PAQ1"/>
<dbReference type="PANTHER" id="PTHR24221">
    <property type="entry name" value="ATP-BINDING CASSETTE SUB-FAMILY B"/>
    <property type="match status" value="1"/>
</dbReference>